<name>A0A553QZN9_9TELE</name>
<evidence type="ECO:0000259" key="2">
    <source>
        <dbReference type="PROSITE" id="PS50017"/>
    </source>
</evidence>
<dbReference type="EMBL" id="SRMA01025366">
    <property type="protein sequence ID" value="TRY95422.1"/>
    <property type="molecule type" value="Genomic_DNA"/>
</dbReference>
<dbReference type="Proteomes" id="UP000316079">
    <property type="component" value="Unassembled WGS sequence"/>
</dbReference>
<dbReference type="PROSITE" id="PS50017">
    <property type="entry name" value="DEATH_DOMAIN"/>
    <property type="match status" value="1"/>
</dbReference>
<dbReference type="OrthoDB" id="9049812at2759"/>
<dbReference type="CDD" id="cd01670">
    <property type="entry name" value="Death"/>
    <property type="match status" value="1"/>
</dbReference>
<protein>
    <recommendedName>
        <fullName evidence="2">Death domain-containing protein</fullName>
    </recommendedName>
</protein>
<dbReference type="GO" id="GO:0007165">
    <property type="term" value="P:signal transduction"/>
    <property type="evidence" value="ECO:0007669"/>
    <property type="project" value="InterPro"/>
</dbReference>
<accession>A0A553QZN9</accession>
<sequence>MSVAMETLVFLFLLSFSGLCLSDDTVAEDISPRQLERLVQLLTIRECEEFFSIISQPEEDIFEHLEELSEERNQLFPSRKRRDAYEKNSCRSELKDWLQIHGEEIYYDRLSRALQKIGRTDIAIEVGKNINQDKTLALEKYVEGYHQLVNQMTSQLENHHPDAHLENSEQEVLQLSAKQARGFSWKDFDLVVVRKPLPPDQRHLFHRAWPLIFGLLVGFYSALLCCDIIRNVLQRNALSCEVCYLDYTHPRYPWPHEDISAMKHLTEHNDSNLFPPSRLLPLSCQCFDCVKAKAVLEFSLAAVALTI</sequence>
<dbReference type="AlphaFoldDB" id="A0A553QZN9"/>
<feature type="signal peptide" evidence="1">
    <location>
        <begin position="1"/>
        <end position="22"/>
    </location>
</feature>
<evidence type="ECO:0000256" key="1">
    <source>
        <dbReference type="SAM" id="SignalP"/>
    </source>
</evidence>
<reference evidence="3 4" key="1">
    <citation type="journal article" date="2019" name="Sci. Data">
        <title>Hybrid genome assembly and annotation of Danionella translucida.</title>
        <authorList>
            <person name="Kadobianskyi M."/>
            <person name="Schulze L."/>
            <person name="Schuelke M."/>
            <person name="Judkewitz B."/>
        </authorList>
    </citation>
    <scope>NUCLEOTIDE SEQUENCE [LARGE SCALE GENOMIC DNA]</scope>
    <source>
        <strain evidence="3 4">Bolton</strain>
    </source>
</reference>
<evidence type="ECO:0000313" key="4">
    <source>
        <dbReference type="Proteomes" id="UP000316079"/>
    </source>
</evidence>
<keyword evidence="1" id="KW-0732">Signal</keyword>
<organism evidence="3 4">
    <name type="scientific">Danionella cerebrum</name>
    <dbReference type="NCBI Taxonomy" id="2873325"/>
    <lineage>
        <taxon>Eukaryota</taxon>
        <taxon>Metazoa</taxon>
        <taxon>Chordata</taxon>
        <taxon>Craniata</taxon>
        <taxon>Vertebrata</taxon>
        <taxon>Euteleostomi</taxon>
        <taxon>Actinopterygii</taxon>
        <taxon>Neopterygii</taxon>
        <taxon>Teleostei</taxon>
        <taxon>Ostariophysi</taxon>
        <taxon>Cypriniformes</taxon>
        <taxon>Danionidae</taxon>
        <taxon>Danioninae</taxon>
        <taxon>Danionella</taxon>
    </lineage>
</organism>
<proteinExistence type="predicted"/>
<evidence type="ECO:0000313" key="3">
    <source>
        <dbReference type="EMBL" id="TRY95422.1"/>
    </source>
</evidence>
<feature type="chain" id="PRO_5022080343" description="Death domain-containing protein" evidence="1">
    <location>
        <begin position="23"/>
        <end position="307"/>
    </location>
</feature>
<gene>
    <name evidence="3" type="ORF">DNTS_004833</name>
</gene>
<dbReference type="InterPro" id="IPR000488">
    <property type="entry name" value="Death_dom"/>
</dbReference>
<keyword evidence="4" id="KW-1185">Reference proteome</keyword>
<dbReference type="InterPro" id="IPR011029">
    <property type="entry name" value="DEATH-like_dom_sf"/>
</dbReference>
<dbReference type="Gene3D" id="1.10.533.10">
    <property type="entry name" value="Death Domain, Fas"/>
    <property type="match status" value="1"/>
</dbReference>
<feature type="domain" description="Death" evidence="2">
    <location>
        <begin position="94"/>
        <end position="130"/>
    </location>
</feature>
<comment type="caution">
    <text evidence="3">The sequence shown here is derived from an EMBL/GenBank/DDBJ whole genome shotgun (WGS) entry which is preliminary data.</text>
</comment>